<name>A0A7S9HDS3_9ALTE</name>
<evidence type="ECO:0000313" key="3">
    <source>
        <dbReference type="Proteomes" id="UP000595095"/>
    </source>
</evidence>
<keyword evidence="3" id="KW-1185">Reference proteome</keyword>
<dbReference type="Pfam" id="PF14341">
    <property type="entry name" value="PilX_N"/>
    <property type="match status" value="1"/>
</dbReference>
<dbReference type="AlphaFoldDB" id="A0A7S9HDS3"/>
<gene>
    <name evidence="2" type="ORF">IT774_04825</name>
</gene>
<proteinExistence type="predicted"/>
<dbReference type="RefSeq" id="WP_195811576.1">
    <property type="nucleotide sequence ID" value="NZ_CP064795.1"/>
</dbReference>
<evidence type="ECO:0000313" key="2">
    <source>
        <dbReference type="EMBL" id="QPG06500.1"/>
    </source>
</evidence>
<dbReference type="KEGG" id="smaa:IT774_04825"/>
<accession>A0A7S9HDS3</accession>
<reference evidence="2 3" key="1">
    <citation type="submission" date="2020-11" db="EMBL/GenBank/DDBJ databases">
        <title>Complete genome sequence for Salinimonas sp. strain G2-b.</title>
        <authorList>
            <person name="Park S.-J."/>
        </authorList>
    </citation>
    <scope>NUCLEOTIDE SEQUENCE [LARGE SCALE GENOMIC DNA]</scope>
    <source>
        <strain evidence="2 3">G2-b</strain>
    </source>
</reference>
<protein>
    <submittedName>
        <fullName evidence="2">Pilus assembly protein PilZ</fullName>
    </submittedName>
</protein>
<dbReference type="EMBL" id="CP064795">
    <property type="protein sequence ID" value="QPG06500.1"/>
    <property type="molecule type" value="Genomic_DNA"/>
</dbReference>
<dbReference type="Proteomes" id="UP000595095">
    <property type="component" value="Chromosome"/>
</dbReference>
<dbReference type="InterPro" id="IPR025746">
    <property type="entry name" value="PilX_N_dom"/>
</dbReference>
<organism evidence="2 3">
    <name type="scientific">Salinimonas marina</name>
    <dbReference type="NCBI Taxonomy" id="2785918"/>
    <lineage>
        <taxon>Bacteria</taxon>
        <taxon>Pseudomonadati</taxon>
        <taxon>Pseudomonadota</taxon>
        <taxon>Gammaproteobacteria</taxon>
        <taxon>Alteromonadales</taxon>
        <taxon>Alteromonadaceae</taxon>
        <taxon>Alteromonas/Salinimonas group</taxon>
        <taxon>Salinimonas</taxon>
    </lineage>
</organism>
<sequence>MKQQRGIVLVLALLVLLSLTILGVSAVSSSLNQNKMATSMQQSGLAFDAAEAALAGVFFESEDEILLTNAALLDPLSQARQGTQLDPNVEDLSCTENAKWTNRQMTNAGLSTNAVHTAAGDYQTEVKTRSWSRTAFVREQACRGSSNVIGGSNINCHVFVVKGCGQVDGRSTIVANSVSAAVLAPASN</sequence>
<feature type="domain" description="Type 4 fimbrial biogenesis protein PilX N-terminal" evidence="1">
    <location>
        <begin position="5"/>
        <end position="55"/>
    </location>
</feature>
<evidence type="ECO:0000259" key="1">
    <source>
        <dbReference type="Pfam" id="PF14341"/>
    </source>
</evidence>